<dbReference type="OrthoDB" id="2149705at2759"/>
<reference evidence="1" key="1">
    <citation type="submission" date="2021-06" db="EMBL/GenBank/DDBJ databases">
        <authorList>
            <person name="Kallberg Y."/>
            <person name="Tangrot J."/>
            <person name="Rosling A."/>
        </authorList>
    </citation>
    <scope>NUCLEOTIDE SEQUENCE</scope>
    <source>
        <strain evidence="1">FL966</strain>
    </source>
</reference>
<proteinExistence type="predicted"/>
<name>A0A9N9NC89_9GLOM</name>
<protein>
    <submittedName>
        <fullName evidence="1">12940_t:CDS:1</fullName>
    </submittedName>
</protein>
<dbReference type="Proteomes" id="UP000789759">
    <property type="component" value="Unassembled WGS sequence"/>
</dbReference>
<evidence type="ECO:0000313" key="1">
    <source>
        <dbReference type="EMBL" id="CAG8719722.1"/>
    </source>
</evidence>
<dbReference type="EMBL" id="CAJVQA010012814">
    <property type="protein sequence ID" value="CAG8719722.1"/>
    <property type="molecule type" value="Genomic_DNA"/>
</dbReference>
<dbReference type="SUPFAM" id="SSF52374">
    <property type="entry name" value="Nucleotidylyl transferase"/>
    <property type="match status" value="1"/>
</dbReference>
<evidence type="ECO:0000313" key="2">
    <source>
        <dbReference type="Proteomes" id="UP000789759"/>
    </source>
</evidence>
<comment type="caution">
    <text evidence="1">The sequence shown here is derived from an EMBL/GenBank/DDBJ whole genome shotgun (WGS) entry which is preliminary data.</text>
</comment>
<gene>
    <name evidence="1" type="ORF">CPELLU_LOCUS12826</name>
</gene>
<sequence length="370" mass="42539">MIRLWHDGNIHNPPGGASTIFKEGYANYIFKYIPKDEVRISVGAVPNSPPHFGTIITFSLAFSLAKRLEKLGKIVTVMVGMVDTIALDTDIYNFNDVEYQKSIAYTGVIHDYIDDFKELLDRLNSYFGGVNYKLINQSELNLHRKAPEIIMKLINEREKVGQSLFPSTKCLALRMACPQCGLADKCGIKNSYNGNIINFFCPNHGWYSIDIEKDDLQALQYETQLRSLVRGLLYTEDNKDKDVPYSWLRVTGGDFAGFYQEQLFYRVIAMMGIDIVNSPLIVYSPLVIDWAGVKLSKSILVKGGYKYLTEQGLDYFIHYRKFNEKFDRKGLEILFDEVNLWLDEPHKLFRSYTIFYFDELLKAKIGPNVL</sequence>
<dbReference type="AlphaFoldDB" id="A0A9N9NC89"/>
<keyword evidence="2" id="KW-1185">Reference proteome</keyword>
<organism evidence="1 2">
    <name type="scientific">Cetraspora pellucida</name>
    <dbReference type="NCBI Taxonomy" id="1433469"/>
    <lineage>
        <taxon>Eukaryota</taxon>
        <taxon>Fungi</taxon>
        <taxon>Fungi incertae sedis</taxon>
        <taxon>Mucoromycota</taxon>
        <taxon>Glomeromycotina</taxon>
        <taxon>Glomeromycetes</taxon>
        <taxon>Diversisporales</taxon>
        <taxon>Gigasporaceae</taxon>
        <taxon>Cetraspora</taxon>
    </lineage>
</organism>
<accession>A0A9N9NC89</accession>